<dbReference type="NCBIfam" id="TIGR01131">
    <property type="entry name" value="ATP_synt_6_or_A"/>
    <property type="match status" value="1"/>
</dbReference>
<feature type="transmembrane region" description="Helical" evidence="11">
    <location>
        <begin position="339"/>
        <end position="357"/>
    </location>
</feature>
<proteinExistence type="inferred from homology"/>
<reference evidence="14" key="1">
    <citation type="journal article" date="2015" name="Genome Announc.">
        <title>Draft Genome Sequence of Bacteroidales Strain TBC1, a Novel Isolate from a Methanogenic Wastewater Treatment System.</title>
        <authorList>
            <person name="Tourlousse D.M."/>
            <person name="Matsuura N."/>
            <person name="Sun L."/>
            <person name="Toyonaga M."/>
            <person name="Kuroda K."/>
            <person name="Ohashi A."/>
            <person name="Cruz R."/>
            <person name="Yamaguchi T."/>
            <person name="Sekiguchi Y."/>
        </authorList>
    </citation>
    <scope>NUCLEOTIDE SEQUENCE [LARGE SCALE GENOMIC DNA]</scope>
    <source>
        <strain evidence="14">TBC1</strain>
    </source>
</reference>
<dbReference type="CDD" id="cd00310">
    <property type="entry name" value="ATP-synt_Fo_a_6"/>
    <property type="match status" value="1"/>
</dbReference>
<feature type="transmembrane region" description="Helical" evidence="11">
    <location>
        <begin position="314"/>
        <end position="333"/>
    </location>
</feature>
<keyword evidence="9 11" id="KW-0472">Membrane</keyword>
<evidence type="ECO:0000256" key="3">
    <source>
        <dbReference type="ARBA" id="ARBA00022448"/>
    </source>
</evidence>
<comment type="subcellular location">
    <subcellularLocation>
        <location evidence="11 12">Cell membrane</location>
        <topology evidence="11 12">Multi-pass membrane protein</topology>
    </subcellularLocation>
    <subcellularLocation>
        <location evidence="1">Membrane</location>
        <topology evidence="1">Multi-pass membrane protein</topology>
    </subcellularLocation>
</comment>
<sequence length="367" mass="40599">MKKGLLFIFLLLSGLLAYPAPAAAGTGSGESHDEAFNAGHLIIDHIVDSHEWHIATIGHTHITIPLPVILIDQGKLHVFSSSKFHHGHDAYKGFKIETERNANKGKIVKVIPGTMETDTSASKPIDLSITKNVVGIFVSFLVLLLIFFSVARAYKRNPGHAPRGIQSLLEPLILFIRDEVAKPSIGKHYEKFMPFLLTMFFFIFFTNLIGLIPVFPGGANVTGNIGVTLVLALFTFMMTSFSGNKSYWQHIFNAPGVPWWLKFPIPLFPIIEIIGVVVKPFVLMIRLFANITAGHIIVLGFISLIFVFSQISPLLGYGVSVVSVFFAIFISVLELLVAFIQAYVFTLLSALYFGMATEEHAHAEEHH</sequence>
<gene>
    <name evidence="11" type="primary">atpB</name>
    <name evidence="14" type="ORF">TBC1_11188</name>
</gene>
<organism evidence="14">
    <name type="scientific">Lentimicrobium saccharophilum</name>
    <dbReference type="NCBI Taxonomy" id="1678841"/>
    <lineage>
        <taxon>Bacteria</taxon>
        <taxon>Pseudomonadati</taxon>
        <taxon>Bacteroidota</taxon>
        <taxon>Bacteroidia</taxon>
        <taxon>Bacteroidales</taxon>
        <taxon>Lentimicrobiaceae</taxon>
        <taxon>Lentimicrobium</taxon>
    </lineage>
</organism>
<feature type="transmembrane region" description="Helical" evidence="11">
    <location>
        <begin position="133"/>
        <end position="154"/>
    </location>
</feature>
<comment type="function">
    <text evidence="11 12">Key component of the proton channel; it plays a direct role in the translocation of protons across the membrane.</text>
</comment>
<keyword evidence="6 11" id="KW-0375">Hydrogen ion transport</keyword>
<dbReference type="GO" id="GO:0046933">
    <property type="term" value="F:proton-transporting ATP synthase activity, rotational mechanism"/>
    <property type="evidence" value="ECO:0007669"/>
    <property type="project" value="UniProtKB-UniRule"/>
</dbReference>
<dbReference type="Gene3D" id="1.20.120.220">
    <property type="entry name" value="ATP synthase, F0 complex, subunit A"/>
    <property type="match status" value="1"/>
</dbReference>
<feature type="signal peptide" evidence="13">
    <location>
        <begin position="1"/>
        <end position="22"/>
    </location>
</feature>
<evidence type="ECO:0000256" key="7">
    <source>
        <dbReference type="ARBA" id="ARBA00022989"/>
    </source>
</evidence>
<feature type="transmembrane region" description="Helical" evidence="11">
    <location>
        <begin position="221"/>
        <end position="238"/>
    </location>
</feature>
<evidence type="ECO:0000256" key="8">
    <source>
        <dbReference type="ARBA" id="ARBA00023065"/>
    </source>
</evidence>
<evidence type="ECO:0000313" key="14">
    <source>
        <dbReference type="EMBL" id="GAP42060.1"/>
    </source>
</evidence>
<evidence type="ECO:0000256" key="5">
    <source>
        <dbReference type="ARBA" id="ARBA00022692"/>
    </source>
</evidence>
<dbReference type="InterPro" id="IPR000568">
    <property type="entry name" value="ATP_synth_F0_asu"/>
</dbReference>
<dbReference type="PATRIC" id="fig|1678841.3.peg.225"/>
<keyword evidence="8 11" id="KW-0406">Ion transport</keyword>
<dbReference type="Pfam" id="PF00119">
    <property type="entry name" value="ATP-synt_A"/>
    <property type="match status" value="1"/>
</dbReference>
<feature type="transmembrane region" description="Helical" evidence="11">
    <location>
        <begin position="192"/>
        <end position="215"/>
    </location>
</feature>
<evidence type="ECO:0000256" key="12">
    <source>
        <dbReference type="RuleBase" id="RU000483"/>
    </source>
</evidence>
<evidence type="ECO:0000256" key="2">
    <source>
        <dbReference type="ARBA" id="ARBA00006810"/>
    </source>
</evidence>
<feature type="chain" id="PRO_5006633071" description="ATP synthase subunit a" evidence="13">
    <location>
        <begin position="23"/>
        <end position="367"/>
    </location>
</feature>
<dbReference type="AlphaFoldDB" id="A0A0S7BNY4"/>
<feature type="transmembrane region" description="Helical" evidence="11">
    <location>
        <begin position="284"/>
        <end position="307"/>
    </location>
</feature>
<dbReference type="InterPro" id="IPR035908">
    <property type="entry name" value="F0_ATP_A_sf"/>
</dbReference>
<accession>A0A0S7BNY4</accession>
<feature type="transmembrane region" description="Helical" evidence="11">
    <location>
        <begin position="259"/>
        <end position="278"/>
    </location>
</feature>
<evidence type="ECO:0000256" key="13">
    <source>
        <dbReference type="SAM" id="SignalP"/>
    </source>
</evidence>
<dbReference type="OrthoDB" id="9809130at2"/>
<dbReference type="PRINTS" id="PR00123">
    <property type="entry name" value="ATPASEA"/>
</dbReference>
<dbReference type="InterPro" id="IPR045083">
    <property type="entry name" value="ATP_synth_F0_asu_bact/mt"/>
</dbReference>
<keyword evidence="3 11" id="KW-0813">Transport</keyword>
<evidence type="ECO:0000256" key="4">
    <source>
        <dbReference type="ARBA" id="ARBA00022547"/>
    </source>
</evidence>
<dbReference type="SUPFAM" id="SSF81336">
    <property type="entry name" value="F1F0 ATP synthase subunit A"/>
    <property type="match status" value="1"/>
</dbReference>
<keyword evidence="4 11" id="KW-0138">CF(0)</keyword>
<name>A0A0S7BNY4_9BACT</name>
<dbReference type="STRING" id="1678841.TBC1_11188"/>
<keyword evidence="5 11" id="KW-0812">Transmembrane</keyword>
<dbReference type="PANTHER" id="PTHR11410:SF0">
    <property type="entry name" value="ATP SYNTHASE SUBUNIT A"/>
    <property type="match status" value="1"/>
</dbReference>
<dbReference type="RefSeq" id="WP_062037197.1">
    <property type="nucleotide sequence ID" value="NZ_DF968182.1"/>
</dbReference>
<keyword evidence="10 11" id="KW-0066">ATP synthesis</keyword>
<dbReference type="GO" id="GO:0045259">
    <property type="term" value="C:proton-transporting ATP synthase complex"/>
    <property type="evidence" value="ECO:0007669"/>
    <property type="project" value="UniProtKB-KW"/>
</dbReference>
<keyword evidence="13" id="KW-0732">Signal</keyword>
<evidence type="ECO:0000256" key="9">
    <source>
        <dbReference type="ARBA" id="ARBA00023136"/>
    </source>
</evidence>
<dbReference type="HAMAP" id="MF_01393">
    <property type="entry name" value="ATP_synth_a_bact"/>
    <property type="match status" value="1"/>
</dbReference>
<protein>
    <recommendedName>
        <fullName evidence="11 12">ATP synthase subunit a</fullName>
    </recommendedName>
    <alternativeName>
        <fullName evidence="11">ATP synthase F0 sector subunit a</fullName>
    </alternativeName>
    <alternativeName>
        <fullName evidence="11">F-ATPase subunit 6</fullName>
    </alternativeName>
</protein>
<evidence type="ECO:0000313" key="15">
    <source>
        <dbReference type="Proteomes" id="UP000053091"/>
    </source>
</evidence>
<evidence type="ECO:0000256" key="1">
    <source>
        <dbReference type="ARBA" id="ARBA00004141"/>
    </source>
</evidence>
<keyword evidence="7 11" id="KW-1133">Transmembrane helix</keyword>
<comment type="similarity">
    <text evidence="2 11 12">Belongs to the ATPase A chain family.</text>
</comment>
<dbReference type="EMBL" id="DF968182">
    <property type="protein sequence ID" value="GAP42060.1"/>
    <property type="molecule type" value="Genomic_DNA"/>
</dbReference>
<dbReference type="PANTHER" id="PTHR11410">
    <property type="entry name" value="ATP SYNTHASE SUBUNIT A"/>
    <property type="match status" value="1"/>
</dbReference>
<evidence type="ECO:0000256" key="11">
    <source>
        <dbReference type="HAMAP-Rule" id="MF_01393"/>
    </source>
</evidence>
<dbReference type="Proteomes" id="UP000053091">
    <property type="component" value="Unassembled WGS sequence"/>
</dbReference>
<evidence type="ECO:0000256" key="10">
    <source>
        <dbReference type="ARBA" id="ARBA00023310"/>
    </source>
</evidence>
<keyword evidence="11" id="KW-1003">Cell membrane</keyword>
<evidence type="ECO:0000256" key="6">
    <source>
        <dbReference type="ARBA" id="ARBA00022781"/>
    </source>
</evidence>
<dbReference type="GO" id="GO:0005886">
    <property type="term" value="C:plasma membrane"/>
    <property type="evidence" value="ECO:0007669"/>
    <property type="project" value="UniProtKB-SubCell"/>
</dbReference>
<keyword evidence="15" id="KW-1185">Reference proteome</keyword>